<dbReference type="EMBL" id="CP026250">
    <property type="protein sequence ID" value="AWP05114.1"/>
    <property type="molecule type" value="Genomic_DNA"/>
</dbReference>
<sequence>MTSDHLISAHVCTSSAGVQINMTETHGVTGRRVSPQKWTVPQRSGTDGRKPGVGSPEAQRSLVVPFRGLIPGGLRPGKKVVVVGVVDSRPDRFYVALTCGRGTSREPPPDVALELCVRFGDRQVLRRACVSGSWGDVDRAVPFFPFIRDQPFKMEIHCEQSRFRVFVDGQKLFDFHHRVASLGAVDTLWIKGNVAVTKLA</sequence>
<evidence type="ECO:0000259" key="5">
    <source>
        <dbReference type="PROSITE" id="PS51304"/>
    </source>
</evidence>
<accession>A0A2U9BLZ5</accession>
<evidence type="ECO:0000256" key="1">
    <source>
        <dbReference type="ARBA" id="ARBA00003397"/>
    </source>
</evidence>
<dbReference type="CDD" id="cd00070">
    <property type="entry name" value="GLECT"/>
    <property type="match status" value="1"/>
</dbReference>
<dbReference type="PANTHER" id="PTHR11346">
    <property type="entry name" value="GALECTIN"/>
    <property type="match status" value="1"/>
</dbReference>
<name>A0A2U9BLZ5_SCOMX</name>
<dbReference type="Proteomes" id="UP000246464">
    <property type="component" value="Chromosome 8"/>
</dbReference>
<dbReference type="SMART" id="SM00908">
    <property type="entry name" value="Gal-bind_lectin"/>
    <property type="match status" value="1"/>
</dbReference>
<keyword evidence="7" id="KW-1185">Reference proteome</keyword>
<evidence type="ECO:0000256" key="3">
    <source>
        <dbReference type="RuleBase" id="RU102079"/>
    </source>
</evidence>
<dbReference type="Pfam" id="PF00337">
    <property type="entry name" value="Gal-bind_lectin"/>
    <property type="match status" value="1"/>
</dbReference>
<dbReference type="InterPro" id="IPR001079">
    <property type="entry name" value="Galectin_CRD"/>
</dbReference>
<dbReference type="GO" id="GO:0030246">
    <property type="term" value="F:carbohydrate binding"/>
    <property type="evidence" value="ECO:0007669"/>
    <property type="project" value="UniProtKB-UniRule"/>
</dbReference>
<dbReference type="PROSITE" id="PS51304">
    <property type="entry name" value="GALECTIN"/>
    <property type="match status" value="1"/>
</dbReference>
<comment type="function">
    <text evidence="1">Does not bind lactose, and may not bind carbohydrates.</text>
</comment>
<dbReference type="SUPFAM" id="SSF49899">
    <property type="entry name" value="Concanavalin A-like lectins/glucanases"/>
    <property type="match status" value="1"/>
</dbReference>
<dbReference type="AlphaFoldDB" id="A0A2U9BLZ5"/>
<dbReference type="InterPro" id="IPR044156">
    <property type="entry name" value="Galectin-like"/>
</dbReference>
<evidence type="ECO:0000256" key="4">
    <source>
        <dbReference type="SAM" id="MobiDB-lite"/>
    </source>
</evidence>
<dbReference type="FunFam" id="2.60.120.200:FF:000046">
    <property type="entry name" value="Galectin"/>
    <property type="match status" value="1"/>
</dbReference>
<organism evidence="6 7">
    <name type="scientific">Scophthalmus maximus</name>
    <name type="common">Turbot</name>
    <name type="synonym">Psetta maxima</name>
    <dbReference type="NCBI Taxonomy" id="52904"/>
    <lineage>
        <taxon>Eukaryota</taxon>
        <taxon>Metazoa</taxon>
        <taxon>Chordata</taxon>
        <taxon>Craniata</taxon>
        <taxon>Vertebrata</taxon>
        <taxon>Euteleostomi</taxon>
        <taxon>Actinopterygii</taxon>
        <taxon>Neopterygii</taxon>
        <taxon>Teleostei</taxon>
        <taxon>Neoteleostei</taxon>
        <taxon>Acanthomorphata</taxon>
        <taxon>Carangaria</taxon>
        <taxon>Pleuronectiformes</taxon>
        <taxon>Pleuronectoidei</taxon>
        <taxon>Scophthalmidae</taxon>
        <taxon>Scophthalmus</taxon>
    </lineage>
</organism>
<feature type="compositionally biased region" description="Polar residues" evidence="4">
    <location>
        <begin position="36"/>
        <end position="45"/>
    </location>
</feature>
<dbReference type="STRING" id="52904.ENSSMAP00000034487"/>
<evidence type="ECO:0000313" key="7">
    <source>
        <dbReference type="Proteomes" id="UP000246464"/>
    </source>
</evidence>
<feature type="region of interest" description="Disordered" evidence="4">
    <location>
        <begin position="26"/>
        <end position="57"/>
    </location>
</feature>
<gene>
    <name evidence="6" type="ORF">SMAX5B_009202</name>
</gene>
<dbReference type="SMART" id="SM00276">
    <property type="entry name" value="GLECT"/>
    <property type="match status" value="1"/>
</dbReference>
<proteinExistence type="predicted"/>
<keyword evidence="2 3" id="KW-0430">Lectin</keyword>
<feature type="domain" description="Galectin" evidence="5">
    <location>
        <begin position="66"/>
        <end position="200"/>
    </location>
</feature>
<evidence type="ECO:0000313" key="6">
    <source>
        <dbReference type="EMBL" id="AWP05114.1"/>
    </source>
</evidence>
<dbReference type="InterPro" id="IPR013320">
    <property type="entry name" value="ConA-like_dom_sf"/>
</dbReference>
<evidence type="ECO:0000256" key="2">
    <source>
        <dbReference type="ARBA" id="ARBA00022734"/>
    </source>
</evidence>
<dbReference type="PANTHER" id="PTHR11346:SF98">
    <property type="entry name" value="GALECTIN-RELATED PROTEIN"/>
    <property type="match status" value="1"/>
</dbReference>
<reference evidence="6 7" key="1">
    <citation type="submission" date="2017-12" db="EMBL/GenBank/DDBJ databases">
        <title>Integrating genomic resources of turbot (Scophthalmus maximus) in depth evaluation of genetic and physical mapping variation across individuals.</title>
        <authorList>
            <person name="Martinez P."/>
        </authorList>
    </citation>
    <scope>NUCLEOTIDE SEQUENCE [LARGE SCALE GENOMIC DNA]</scope>
</reference>
<protein>
    <recommendedName>
        <fullName evidence="3">Galectin</fullName>
    </recommendedName>
</protein>
<dbReference type="Gene3D" id="2.60.120.200">
    <property type="match status" value="1"/>
</dbReference>